<dbReference type="InterPro" id="IPR041373">
    <property type="entry name" value="RT_RNaseH"/>
</dbReference>
<protein>
    <submittedName>
        <fullName evidence="11">Retrovirus-related Pol polyprotein from transposon 297 family</fullName>
    </submittedName>
</protein>
<name>A0A5D3BYD7_CUCMM</name>
<dbReference type="SUPFAM" id="SSF56672">
    <property type="entry name" value="DNA/RNA polymerases"/>
    <property type="match status" value="1"/>
</dbReference>
<dbReference type="AlphaFoldDB" id="A0A5D3BYD7"/>
<evidence type="ECO:0000256" key="2">
    <source>
        <dbReference type="ARBA" id="ARBA00022695"/>
    </source>
</evidence>
<keyword evidence="5" id="KW-0378">Hydrolase</keyword>
<keyword evidence="6" id="KW-0695">RNA-directed DNA polymerase</keyword>
<dbReference type="GO" id="GO:0004519">
    <property type="term" value="F:endonuclease activity"/>
    <property type="evidence" value="ECO:0007669"/>
    <property type="project" value="UniProtKB-KW"/>
</dbReference>
<dbReference type="PANTHER" id="PTHR37984:SF5">
    <property type="entry name" value="PROTEIN NYNRIN-LIKE"/>
    <property type="match status" value="1"/>
</dbReference>
<evidence type="ECO:0000313" key="11">
    <source>
        <dbReference type="EMBL" id="TYK03089.1"/>
    </source>
</evidence>
<evidence type="ECO:0000256" key="5">
    <source>
        <dbReference type="ARBA" id="ARBA00022801"/>
    </source>
</evidence>
<evidence type="ECO:0000259" key="10">
    <source>
        <dbReference type="Pfam" id="PF17917"/>
    </source>
</evidence>
<evidence type="ECO:0000256" key="6">
    <source>
        <dbReference type="ARBA" id="ARBA00022918"/>
    </source>
</evidence>
<evidence type="ECO:0000256" key="1">
    <source>
        <dbReference type="ARBA" id="ARBA00022679"/>
    </source>
</evidence>
<keyword evidence="1" id="KW-0808">Transferase</keyword>
<keyword evidence="4" id="KW-0255">Endonuclease</keyword>
<evidence type="ECO:0000256" key="4">
    <source>
        <dbReference type="ARBA" id="ARBA00022759"/>
    </source>
</evidence>
<reference evidence="11 12" key="1">
    <citation type="submission" date="2019-08" db="EMBL/GenBank/DDBJ databases">
        <title>Draft genome sequences of two oriental melons (Cucumis melo L. var makuwa).</title>
        <authorList>
            <person name="Kwon S.-Y."/>
        </authorList>
    </citation>
    <scope>NUCLEOTIDE SEQUENCE [LARGE SCALE GENOMIC DNA]</scope>
    <source>
        <strain evidence="12">cv. Chang Bougi</strain>
        <tissue evidence="11">Leaf</tissue>
    </source>
</reference>
<evidence type="ECO:0000256" key="8">
    <source>
        <dbReference type="SAM" id="MobiDB-lite"/>
    </source>
</evidence>
<organism evidence="11 12">
    <name type="scientific">Cucumis melo var. makuwa</name>
    <name type="common">Oriental melon</name>
    <dbReference type="NCBI Taxonomy" id="1194695"/>
    <lineage>
        <taxon>Eukaryota</taxon>
        <taxon>Viridiplantae</taxon>
        <taxon>Streptophyta</taxon>
        <taxon>Embryophyta</taxon>
        <taxon>Tracheophyta</taxon>
        <taxon>Spermatophyta</taxon>
        <taxon>Magnoliopsida</taxon>
        <taxon>eudicotyledons</taxon>
        <taxon>Gunneridae</taxon>
        <taxon>Pentapetalae</taxon>
        <taxon>rosids</taxon>
        <taxon>fabids</taxon>
        <taxon>Cucurbitales</taxon>
        <taxon>Cucurbitaceae</taxon>
        <taxon>Benincaseae</taxon>
        <taxon>Cucumis</taxon>
    </lineage>
</organism>
<dbReference type="Gene3D" id="3.30.70.270">
    <property type="match status" value="1"/>
</dbReference>
<dbReference type="PANTHER" id="PTHR37984">
    <property type="entry name" value="PROTEIN CBG26694"/>
    <property type="match status" value="1"/>
</dbReference>
<dbReference type="InterPro" id="IPR043128">
    <property type="entry name" value="Rev_trsase/Diguanyl_cyclase"/>
</dbReference>
<feature type="region of interest" description="Disordered" evidence="8">
    <location>
        <begin position="38"/>
        <end position="59"/>
    </location>
</feature>
<dbReference type="Pfam" id="PF00078">
    <property type="entry name" value="RVT_1"/>
    <property type="match status" value="1"/>
</dbReference>
<dbReference type="GO" id="GO:0003964">
    <property type="term" value="F:RNA-directed DNA polymerase activity"/>
    <property type="evidence" value="ECO:0007669"/>
    <property type="project" value="UniProtKB-KW"/>
</dbReference>
<accession>A0A5D3BYD7</accession>
<dbReference type="Proteomes" id="UP000321947">
    <property type="component" value="Unassembled WGS sequence"/>
</dbReference>
<dbReference type="GO" id="GO:0016787">
    <property type="term" value="F:hydrolase activity"/>
    <property type="evidence" value="ECO:0007669"/>
    <property type="project" value="UniProtKB-KW"/>
</dbReference>
<gene>
    <name evidence="11" type="ORF">E5676_scaffold46G001960</name>
</gene>
<keyword evidence="2" id="KW-0548">Nucleotidyltransferase</keyword>
<dbReference type="Pfam" id="PF17917">
    <property type="entry name" value="RT_RNaseH"/>
    <property type="match status" value="1"/>
</dbReference>
<dbReference type="InterPro" id="IPR000477">
    <property type="entry name" value="RT_dom"/>
</dbReference>
<feature type="domain" description="Reverse transcriptase" evidence="9">
    <location>
        <begin position="236"/>
        <end position="299"/>
    </location>
</feature>
<evidence type="ECO:0000256" key="3">
    <source>
        <dbReference type="ARBA" id="ARBA00022722"/>
    </source>
</evidence>
<dbReference type="EMBL" id="SSTD01015300">
    <property type="protein sequence ID" value="TYK03089.1"/>
    <property type="molecule type" value="Genomic_DNA"/>
</dbReference>
<dbReference type="InterPro" id="IPR050951">
    <property type="entry name" value="Retrovirus_Pol_polyprotein"/>
</dbReference>
<evidence type="ECO:0000256" key="7">
    <source>
        <dbReference type="SAM" id="Coils"/>
    </source>
</evidence>
<comment type="caution">
    <text evidence="11">The sequence shown here is derived from an EMBL/GenBank/DDBJ whole genome shotgun (WGS) entry which is preliminary data.</text>
</comment>
<keyword evidence="3" id="KW-0540">Nuclease</keyword>
<evidence type="ECO:0000313" key="12">
    <source>
        <dbReference type="Proteomes" id="UP000321947"/>
    </source>
</evidence>
<keyword evidence="7" id="KW-0175">Coiled coil</keyword>
<sequence length="550" mass="63125">MAQKQTNERLETNEREIKDLKEIILGLMKSVERLVEEVTENSASRHKEESGRSNGSMLKMKGKTDGIDLTMGMGHGTTDKSKYKKLEMSIFAGENPESWVYRAEHYFKINNLADTEKVKVSMMSFARDEILGDELNLPITKETKFGVTIGDGTGREGSGICKRVEWFLTTELMEVHWPSMTMAFMAGNIQVILKGNPSLMKAERSLKTLTKTWNEDDQGFLTELQNADIEIENEYVFQPFLRHFVLVFFDDILVYSTNIREHEKHLGVVFSILKDNQLFANRKKCVNRHLSIQYLSHRISSKGVEADGEKVETMRFCKGIWGYCDIAAPLTKLLPKNAFKWNKEAKLYPRAQAKSIYETELMDMVMAWHHYLLEKKFMVISDQKTLKFLIEQREVQAQFQSWLTKLLGNDFEILYQPGLQNKATDSSVKGESSSGTIRIVGPWNSGSFCFSSNIQKNEWEIALGKYENDLKKNVGQCEICQRNKIDSLSQVDLLQWLPLPNLILEDWTMDFIEGLSKASGYDSIMVIVVRLGKFVHFITLKHLLTPKKVA</sequence>
<feature type="domain" description="Reverse transcriptase RNase H-like" evidence="10">
    <location>
        <begin position="362"/>
        <end position="406"/>
    </location>
</feature>
<dbReference type="InterPro" id="IPR043502">
    <property type="entry name" value="DNA/RNA_pol_sf"/>
</dbReference>
<evidence type="ECO:0000259" key="9">
    <source>
        <dbReference type="Pfam" id="PF00078"/>
    </source>
</evidence>
<proteinExistence type="predicted"/>
<feature type="coiled-coil region" evidence="7">
    <location>
        <begin position="3"/>
        <end position="37"/>
    </location>
</feature>